<dbReference type="AlphaFoldDB" id="A0A3B5PZS7"/>
<evidence type="ECO:0000313" key="2">
    <source>
        <dbReference type="Proteomes" id="UP000002852"/>
    </source>
</evidence>
<reference evidence="2" key="2">
    <citation type="journal article" date="2013" name="Nat. Genet.">
        <title>The genome of the platyfish, Xiphophorus maculatus, provides insights into evolutionary adaptation and several complex traits.</title>
        <authorList>
            <person name="Schartl M."/>
            <person name="Walter R.B."/>
            <person name="Shen Y."/>
            <person name="Garcia T."/>
            <person name="Catchen J."/>
            <person name="Amores A."/>
            <person name="Braasch I."/>
            <person name="Chalopin D."/>
            <person name="Volff J.N."/>
            <person name="Lesch K.P."/>
            <person name="Bisazza A."/>
            <person name="Minx P."/>
            <person name="Hillier L."/>
            <person name="Wilson R.K."/>
            <person name="Fuerstenberg S."/>
            <person name="Boore J."/>
            <person name="Searle S."/>
            <person name="Postlethwait J.H."/>
            <person name="Warren W.C."/>
        </authorList>
    </citation>
    <scope>NUCLEOTIDE SEQUENCE [LARGE SCALE GENOMIC DNA]</scope>
    <source>
        <strain evidence="2">JP 163 A</strain>
    </source>
</reference>
<protein>
    <submittedName>
        <fullName evidence="1">Uncharacterized protein</fullName>
    </submittedName>
</protein>
<reference evidence="2" key="1">
    <citation type="submission" date="2012-01" db="EMBL/GenBank/DDBJ databases">
        <authorList>
            <person name="Walter R."/>
            <person name="Schartl M."/>
            <person name="Warren W."/>
        </authorList>
    </citation>
    <scope>NUCLEOTIDE SEQUENCE [LARGE SCALE GENOMIC DNA]</scope>
    <source>
        <strain evidence="2">JP 163 A</strain>
    </source>
</reference>
<dbReference type="InParanoid" id="A0A3B5PZS7"/>
<name>A0A3B5PZS7_XIPMA</name>
<keyword evidence="2" id="KW-1185">Reference proteome</keyword>
<reference evidence="1" key="3">
    <citation type="submission" date="2025-08" db="UniProtKB">
        <authorList>
            <consortium name="Ensembl"/>
        </authorList>
    </citation>
    <scope>IDENTIFICATION</scope>
    <source>
        <strain evidence="1">JP 163 A</strain>
    </source>
</reference>
<reference evidence="1" key="4">
    <citation type="submission" date="2025-09" db="UniProtKB">
        <authorList>
            <consortium name="Ensembl"/>
        </authorList>
    </citation>
    <scope>IDENTIFICATION</scope>
    <source>
        <strain evidence="1">JP 163 A</strain>
    </source>
</reference>
<evidence type="ECO:0000313" key="1">
    <source>
        <dbReference type="Ensembl" id="ENSXMAP00000023206.1"/>
    </source>
</evidence>
<accession>A0A3B5PZS7</accession>
<dbReference type="Proteomes" id="UP000002852">
    <property type="component" value="Unassembled WGS sequence"/>
</dbReference>
<organism evidence="1 2">
    <name type="scientific">Xiphophorus maculatus</name>
    <name type="common">Southern platyfish</name>
    <name type="synonym">Platypoecilus maculatus</name>
    <dbReference type="NCBI Taxonomy" id="8083"/>
    <lineage>
        <taxon>Eukaryota</taxon>
        <taxon>Metazoa</taxon>
        <taxon>Chordata</taxon>
        <taxon>Craniata</taxon>
        <taxon>Vertebrata</taxon>
        <taxon>Euteleostomi</taxon>
        <taxon>Actinopterygii</taxon>
        <taxon>Neopterygii</taxon>
        <taxon>Teleostei</taxon>
        <taxon>Neoteleostei</taxon>
        <taxon>Acanthomorphata</taxon>
        <taxon>Ovalentaria</taxon>
        <taxon>Atherinomorphae</taxon>
        <taxon>Cyprinodontiformes</taxon>
        <taxon>Poeciliidae</taxon>
        <taxon>Poeciliinae</taxon>
        <taxon>Xiphophorus</taxon>
    </lineage>
</organism>
<proteinExistence type="predicted"/>
<dbReference type="Ensembl" id="ENSXMAT00000036330.1">
    <property type="protein sequence ID" value="ENSXMAP00000023206.1"/>
    <property type="gene ID" value="ENSXMAG00000024783.1"/>
</dbReference>
<sequence>LGLPKELWSSHFISSLGTIFRFLKGPHVYASSNYKQRSVLCSRHEHLWVRNNPRRKAEGKINHGLKSHSAWNNLHRNKTPKCFTLHSVIHTFTY</sequence>